<dbReference type="EMBL" id="CP120627">
    <property type="protein sequence ID" value="WEW55003.1"/>
    <property type="molecule type" value="Genomic_DNA"/>
</dbReference>
<sequence>MTISDLTRDPANSTGPDVAPRSFELMVEREGALETVKSTVEGDGRWVERRGGMENERELSSLAAQQHSQSRKPGR</sequence>
<evidence type="ECO:0000313" key="2">
    <source>
        <dbReference type="EMBL" id="WEW55003.1"/>
    </source>
</evidence>
<evidence type="ECO:0000256" key="1">
    <source>
        <dbReference type="SAM" id="MobiDB-lite"/>
    </source>
</evidence>
<feature type="compositionally biased region" description="Polar residues" evidence="1">
    <location>
        <begin position="1"/>
        <end position="15"/>
    </location>
</feature>
<organism evidence="2 3">
    <name type="scientific">Emydomyces testavorans</name>
    <dbReference type="NCBI Taxonomy" id="2070801"/>
    <lineage>
        <taxon>Eukaryota</taxon>
        <taxon>Fungi</taxon>
        <taxon>Dikarya</taxon>
        <taxon>Ascomycota</taxon>
        <taxon>Pezizomycotina</taxon>
        <taxon>Eurotiomycetes</taxon>
        <taxon>Eurotiomycetidae</taxon>
        <taxon>Onygenales</taxon>
        <taxon>Nannizziopsiaceae</taxon>
        <taxon>Emydomyces</taxon>
    </lineage>
</organism>
<dbReference type="Proteomes" id="UP001219355">
    <property type="component" value="Chromosome 1"/>
</dbReference>
<gene>
    <name evidence="2" type="ORF">PRK78_000430</name>
</gene>
<reference evidence="2" key="1">
    <citation type="submission" date="2023-03" db="EMBL/GenBank/DDBJ databases">
        <title>Emydomyces testavorans Genome Sequence.</title>
        <authorList>
            <person name="Hoyer L."/>
        </authorList>
    </citation>
    <scope>NUCLEOTIDE SEQUENCE</scope>
    <source>
        <strain evidence="2">16-2883</strain>
    </source>
</reference>
<feature type="compositionally biased region" description="Basic and acidic residues" evidence="1">
    <location>
        <begin position="40"/>
        <end position="59"/>
    </location>
</feature>
<name>A0AAF0IFX3_9EURO</name>
<protein>
    <submittedName>
        <fullName evidence="2">Uncharacterized protein</fullName>
    </submittedName>
</protein>
<feature type="region of interest" description="Disordered" evidence="1">
    <location>
        <begin position="1"/>
        <end position="75"/>
    </location>
</feature>
<accession>A0AAF0IFX3</accession>
<keyword evidence="3" id="KW-1185">Reference proteome</keyword>
<evidence type="ECO:0000313" key="3">
    <source>
        <dbReference type="Proteomes" id="UP001219355"/>
    </source>
</evidence>
<proteinExistence type="predicted"/>
<dbReference type="AlphaFoldDB" id="A0AAF0IFX3"/>